<reference evidence="3 4" key="1">
    <citation type="journal article" date="2016" name="Nat. Commun.">
        <title>Extremotolerant tardigrade genome and improved radiotolerance of human cultured cells by tardigrade-unique protein.</title>
        <authorList>
            <person name="Hashimoto T."/>
            <person name="Horikawa D.D."/>
            <person name="Saito Y."/>
            <person name="Kuwahara H."/>
            <person name="Kozuka-Hata H."/>
            <person name="Shin-I T."/>
            <person name="Minakuchi Y."/>
            <person name="Ohishi K."/>
            <person name="Motoyama A."/>
            <person name="Aizu T."/>
            <person name="Enomoto A."/>
            <person name="Kondo K."/>
            <person name="Tanaka S."/>
            <person name="Hara Y."/>
            <person name="Koshikawa S."/>
            <person name="Sagara H."/>
            <person name="Miura T."/>
            <person name="Yokobori S."/>
            <person name="Miyagawa K."/>
            <person name="Suzuki Y."/>
            <person name="Kubo T."/>
            <person name="Oyama M."/>
            <person name="Kohara Y."/>
            <person name="Fujiyama A."/>
            <person name="Arakawa K."/>
            <person name="Katayama T."/>
            <person name="Toyoda A."/>
            <person name="Kunieda T."/>
        </authorList>
    </citation>
    <scope>NUCLEOTIDE SEQUENCE [LARGE SCALE GENOMIC DNA]</scope>
    <source>
        <strain evidence="3 4">YOKOZUNA-1</strain>
    </source>
</reference>
<proteinExistence type="predicted"/>
<name>A0A1D1UWX1_RAMVA</name>
<dbReference type="CDD" id="cd23814">
    <property type="entry name" value="UEV_AKTIP"/>
    <property type="match status" value="1"/>
</dbReference>
<accession>A0A1D1UWX1</accession>
<dbReference type="SUPFAM" id="SSF54495">
    <property type="entry name" value="UBC-like"/>
    <property type="match status" value="1"/>
</dbReference>
<comment type="caution">
    <text evidence="3">The sequence shown here is derived from an EMBL/GenBank/DDBJ whole genome shotgun (WGS) entry which is preliminary data.</text>
</comment>
<dbReference type="EMBL" id="BDGG01000002">
    <property type="protein sequence ID" value="GAU93090.1"/>
    <property type="molecule type" value="Genomic_DNA"/>
</dbReference>
<dbReference type="AlphaFoldDB" id="A0A1D1UWX1"/>
<feature type="compositionally biased region" description="Basic and acidic residues" evidence="1">
    <location>
        <begin position="195"/>
        <end position="205"/>
    </location>
</feature>
<feature type="domain" description="UBC core" evidence="2">
    <location>
        <begin position="18"/>
        <end position="165"/>
    </location>
</feature>
<evidence type="ECO:0000256" key="1">
    <source>
        <dbReference type="SAM" id="MobiDB-lite"/>
    </source>
</evidence>
<dbReference type="Proteomes" id="UP000186922">
    <property type="component" value="Unassembled WGS sequence"/>
</dbReference>
<dbReference type="Pfam" id="PF00179">
    <property type="entry name" value="UQ_con"/>
    <property type="match status" value="1"/>
</dbReference>
<sequence>MAKPTFGSGPTAMLTLLSQQYRMLAEFGDLCRDPCDGFFLALAEEDATRWLGVMTVIDGMYAGGLFKFQLQHFLEARPRMFFSLPLFHQLVDPRSGEFNLDLLPTTWNATSHVRTLLRSVKEAFHDPAGVISNGPHSNASAALLCLNNEAEYRARVLNDISIHYQSMEEEEGKSDSSGVAFGPWIPELHEKVLKQMLETSERSKEAPASPEITLPPDRCSS</sequence>
<dbReference type="PROSITE" id="PS50127">
    <property type="entry name" value="UBC_2"/>
    <property type="match status" value="1"/>
</dbReference>
<evidence type="ECO:0000313" key="4">
    <source>
        <dbReference type="Proteomes" id="UP000186922"/>
    </source>
</evidence>
<protein>
    <recommendedName>
        <fullName evidence="2">UBC core domain-containing protein</fullName>
    </recommendedName>
</protein>
<dbReference type="SMART" id="SM00212">
    <property type="entry name" value="UBCc"/>
    <property type="match status" value="1"/>
</dbReference>
<evidence type="ECO:0000259" key="2">
    <source>
        <dbReference type="PROSITE" id="PS50127"/>
    </source>
</evidence>
<dbReference type="InterPro" id="IPR000608">
    <property type="entry name" value="UBC"/>
</dbReference>
<feature type="region of interest" description="Disordered" evidence="1">
    <location>
        <begin position="195"/>
        <end position="221"/>
    </location>
</feature>
<dbReference type="OrthoDB" id="5596422at2759"/>
<evidence type="ECO:0000313" key="3">
    <source>
        <dbReference type="EMBL" id="GAU93090.1"/>
    </source>
</evidence>
<dbReference type="STRING" id="947166.A0A1D1UWX1"/>
<gene>
    <name evidence="3" type="primary">RvY_05078-1</name>
    <name evidence="3" type="synonym">RvY_05078.1</name>
    <name evidence="3" type="ORF">RvY_05078</name>
</gene>
<dbReference type="Gene3D" id="3.10.110.10">
    <property type="entry name" value="Ubiquitin Conjugating Enzyme"/>
    <property type="match status" value="1"/>
</dbReference>
<organism evidence="3 4">
    <name type="scientific">Ramazzottius varieornatus</name>
    <name type="common">Water bear</name>
    <name type="synonym">Tardigrade</name>
    <dbReference type="NCBI Taxonomy" id="947166"/>
    <lineage>
        <taxon>Eukaryota</taxon>
        <taxon>Metazoa</taxon>
        <taxon>Ecdysozoa</taxon>
        <taxon>Tardigrada</taxon>
        <taxon>Eutardigrada</taxon>
        <taxon>Parachela</taxon>
        <taxon>Hypsibioidea</taxon>
        <taxon>Ramazzottiidae</taxon>
        <taxon>Ramazzottius</taxon>
    </lineage>
</organism>
<dbReference type="InterPro" id="IPR016135">
    <property type="entry name" value="UBQ-conjugating_enzyme/RWD"/>
</dbReference>
<keyword evidence="4" id="KW-1185">Reference proteome</keyword>